<evidence type="ECO:0000256" key="2">
    <source>
        <dbReference type="ARBA" id="ARBA00009347"/>
    </source>
</evidence>
<dbReference type="InterPro" id="IPR013786">
    <property type="entry name" value="AcylCoA_DH/ox_N"/>
</dbReference>
<evidence type="ECO:0000259" key="7">
    <source>
        <dbReference type="Pfam" id="PF02771"/>
    </source>
</evidence>
<dbReference type="Pfam" id="PF02771">
    <property type="entry name" value="Acyl-CoA_dh_N"/>
    <property type="match status" value="1"/>
</dbReference>
<dbReference type="PANTHER" id="PTHR43884">
    <property type="entry name" value="ACYL-COA DEHYDROGENASE"/>
    <property type="match status" value="1"/>
</dbReference>
<dbReference type="InterPro" id="IPR046373">
    <property type="entry name" value="Acyl-CoA_Oxase/DH_mid-dom_sf"/>
</dbReference>
<evidence type="ECO:0000256" key="1">
    <source>
        <dbReference type="ARBA" id="ARBA00001974"/>
    </source>
</evidence>
<keyword evidence="3" id="KW-0285">Flavoprotein</keyword>
<evidence type="ECO:0000259" key="5">
    <source>
        <dbReference type="Pfam" id="PF00441"/>
    </source>
</evidence>
<name>A0A160TV64_9ZZZZ</name>
<dbReference type="GO" id="GO:0050660">
    <property type="term" value="F:flavin adenine dinucleotide binding"/>
    <property type="evidence" value="ECO:0007669"/>
    <property type="project" value="InterPro"/>
</dbReference>
<dbReference type="SUPFAM" id="SSF56645">
    <property type="entry name" value="Acyl-CoA dehydrogenase NM domain-like"/>
    <property type="match status" value="1"/>
</dbReference>
<dbReference type="Gene3D" id="1.10.540.10">
    <property type="entry name" value="Acyl-CoA dehydrogenase/oxidase, N-terminal domain"/>
    <property type="match status" value="1"/>
</dbReference>
<sequence length="396" mass="43601">MTEPVCLTSTLELDASQIEILNSVRAVVGQFDDDYWLRLDRDGEFPHAFYDEMVKGGWLGIAMPEQVGGADLGIFEAALMMYTVANSPGGMSAASAIHINIFGPHPIVLHGTEEQKHAWLPDLIQGRSKCCFGVTEPDSGLETGNIQTFARPDGDGYIITGQKIWTSTAQHADKIMLLVRTTPKELCQRTTEGLSLFFTDLDKRFVEVREIPKMGRSAVDSNLVFIDELPVPRKDLIGEEGRGFEYILNGLNPERILVGAEALGIGVQTLNRAVDYARNRIVFGRPIGQNQAIQHPLAENWMDLQSAFLVCMEAARLYDAGKPAGALANAAKYLGAEAGYRAATQSVMTHGGMGYAKEYHVERLLREAMIPRLAPVSAQLILCYIAERVLDLPRSY</sequence>
<dbReference type="GO" id="GO:0016937">
    <property type="term" value="F:short-chain fatty acyl-CoA dehydrogenase activity"/>
    <property type="evidence" value="ECO:0007669"/>
    <property type="project" value="UniProtKB-EC"/>
</dbReference>
<dbReference type="AlphaFoldDB" id="A0A160TV64"/>
<evidence type="ECO:0000256" key="3">
    <source>
        <dbReference type="ARBA" id="ARBA00022630"/>
    </source>
</evidence>
<feature type="domain" description="Acyl-CoA dehydrogenase/oxidase N-terminal" evidence="7">
    <location>
        <begin position="16"/>
        <end position="126"/>
    </location>
</feature>
<evidence type="ECO:0000313" key="8">
    <source>
        <dbReference type="EMBL" id="CUS52723.1"/>
    </source>
</evidence>
<protein>
    <submittedName>
        <fullName evidence="8">Butyryl-CoA dehydrogenase</fullName>
        <ecNumber evidence="8">1.3.8.1</ecNumber>
    </submittedName>
</protein>
<dbReference type="SUPFAM" id="SSF47203">
    <property type="entry name" value="Acyl-CoA dehydrogenase C-terminal domain-like"/>
    <property type="match status" value="1"/>
</dbReference>
<dbReference type="InterPro" id="IPR006091">
    <property type="entry name" value="Acyl-CoA_Oxase/DH_mid-dom"/>
</dbReference>
<dbReference type="CDD" id="cd00567">
    <property type="entry name" value="ACAD"/>
    <property type="match status" value="1"/>
</dbReference>
<gene>
    <name evidence="8" type="ORF">MGWOODY_XGa605</name>
</gene>
<dbReference type="EMBL" id="CZRL01000086">
    <property type="protein sequence ID" value="CUS52723.1"/>
    <property type="molecule type" value="Genomic_DNA"/>
</dbReference>
<dbReference type="Gene3D" id="2.40.110.10">
    <property type="entry name" value="Butyryl-CoA Dehydrogenase, subunit A, domain 2"/>
    <property type="match status" value="1"/>
</dbReference>
<comment type="similarity">
    <text evidence="2">Belongs to the acyl-CoA dehydrogenase family.</text>
</comment>
<dbReference type="FunFam" id="1.20.140.10:FF:000012">
    <property type="entry name" value="Acyl-CoA dehydrogenase fadE12"/>
    <property type="match status" value="1"/>
</dbReference>
<dbReference type="Pfam" id="PF02770">
    <property type="entry name" value="Acyl-CoA_dh_M"/>
    <property type="match status" value="1"/>
</dbReference>
<proteinExistence type="inferred from homology"/>
<dbReference type="EC" id="1.3.8.1" evidence="8"/>
<organism evidence="8">
    <name type="scientific">hydrothermal vent metagenome</name>
    <dbReference type="NCBI Taxonomy" id="652676"/>
    <lineage>
        <taxon>unclassified sequences</taxon>
        <taxon>metagenomes</taxon>
        <taxon>ecological metagenomes</taxon>
    </lineage>
</organism>
<reference evidence="8" key="1">
    <citation type="submission" date="2015-10" db="EMBL/GenBank/DDBJ databases">
        <authorList>
            <person name="Gilbert D.G."/>
        </authorList>
    </citation>
    <scope>NUCLEOTIDE SEQUENCE</scope>
</reference>
<dbReference type="Gene3D" id="1.20.140.10">
    <property type="entry name" value="Butyryl-CoA Dehydrogenase, subunit A, domain 3"/>
    <property type="match status" value="1"/>
</dbReference>
<dbReference type="InterPro" id="IPR037069">
    <property type="entry name" value="AcylCoA_DH/ox_N_sf"/>
</dbReference>
<dbReference type="Pfam" id="PF00441">
    <property type="entry name" value="Acyl-CoA_dh_1"/>
    <property type="match status" value="1"/>
</dbReference>
<comment type="cofactor">
    <cofactor evidence="1">
        <name>FAD</name>
        <dbReference type="ChEBI" id="CHEBI:57692"/>
    </cofactor>
</comment>
<evidence type="ECO:0000256" key="4">
    <source>
        <dbReference type="ARBA" id="ARBA00022827"/>
    </source>
</evidence>
<keyword evidence="8" id="KW-0560">Oxidoreductase</keyword>
<keyword evidence="4" id="KW-0274">FAD</keyword>
<accession>A0A160TV64</accession>
<feature type="domain" description="Acyl-CoA dehydrogenase/oxidase C-terminal" evidence="5">
    <location>
        <begin position="241"/>
        <end position="373"/>
    </location>
</feature>
<dbReference type="InterPro" id="IPR009100">
    <property type="entry name" value="AcylCoA_DH/oxidase_NM_dom_sf"/>
</dbReference>
<dbReference type="PANTHER" id="PTHR43884:SF12">
    <property type="entry name" value="ISOVALERYL-COA DEHYDROGENASE, MITOCHONDRIAL-RELATED"/>
    <property type="match status" value="1"/>
</dbReference>
<dbReference type="InterPro" id="IPR009075">
    <property type="entry name" value="AcylCo_DH/oxidase_C"/>
</dbReference>
<feature type="domain" description="Acyl-CoA oxidase/dehydrogenase middle" evidence="6">
    <location>
        <begin position="131"/>
        <end position="225"/>
    </location>
</feature>
<dbReference type="InterPro" id="IPR036250">
    <property type="entry name" value="AcylCo_DH-like_C"/>
</dbReference>
<evidence type="ECO:0000259" key="6">
    <source>
        <dbReference type="Pfam" id="PF02770"/>
    </source>
</evidence>